<accession>A0AAW0EGX6</accession>
<organism evidence="1 2">
    <name type="scientific">Favolaschia claudopus</name>
    <dbReference type="NCBI Taxonomy" id="2862362"/>
    <lineage>
        <taxon>Eukaryota</taxon>
        <taxon>Fungi</taxon>
        <taxon>Dikarya</taxon>
        <taxon>Basidiomycota</taxon>
        <taxon>Agaricomycotina</taxon>
        <taxon>Agaricomycetes</taxon>
        <taxon>Agaricomycetidae</taxon>
        <taxon>Agaricales</taxon>
        <taxon>Marasmiineae</taxon>
        <taxon>Mycenaceae</taxon>
        <taxon>Favolaschia</taxon>
    </lineage>
</organism>
<evidence type="ECO:0000313" key="2">
    <source>
        <dbReference type="Proteomes" id="UP001362999"/>
    </source>
</evidence>
<sequence>MHQSHNIAWDSLTSNLAFIFENPAVTPRRTDFFPRGPPSTVQVNSLNHFARTVATTVRAFSDTERAKYPAHHDVPVQGKLFSDSILSKYSDLPFPSVTARNQLIETWIERAGLDSSYSTSQGDLADVVKVLLAENELDQLLMLANHPQVPLRDLHYLSWGHSFGWNHTMHWALEAYIFFNVLLSKSELHADSRYKSMKSYQGIIGKLTMSMDYDAQTFPHREFFWGAPERGLGYNDSLEPLADPEKLHEYLKTCFRLLYRYDVLARECGISVDWEGDVA</sequence>
<gene>
    <name evidence="1" type="ORF">R3P38DRAFT_2390912</name>
</gene>
<evidence type="ECO:0000313" key="1">
    <source>
        <dbReference type="EMBL" id="KAK7064597.1"/>
    </source>
</evidence>
<comment type="caution">
    <text evidence="1">The sequence shown here is derived from an EMBL/GenBank/DDBJ whole genome shotgun (WGS) entry which is preliminary data.</text>
</comment>
<proteinExistence type="predicted"/>
<reference evidence="1 2" key="1">
    <citation type="journal article" date="2024" name="J Genomics">
        <title>Draft genome sequencing and assembly of Favolaschia claudopus CIRM-BRFM 2984 isolated from oak limbs.</title>
        <authorList>
            <person name="Navarro D."/>
            <person name="Drula E."/>
            <person name="Chaduli D."/>
            <person name="Cazenave R."/>
            <person name="Ahrendt S."/>
            <person name="Wang J."/>
            <person name="Lipzen A."/>
            <person name="Daum C."/>
            <person name="Barry K."/>
            <person name="Grigoriev I.V."/>
            <person name="Favel A."/>
            <person name="Rosso M.N."/>
            <person name="Martin F."/>
        </authorList>
    </citation>
    <scope>NUCLEOTIDE SEQUENCE [LARGE SCALE GENOMIC DNA]</scope>
    <source>
        <strain evidence="1 2">CIRM-BRFM 2984</strain>
    </source>
</reference>
<name>A0AAW0EGX6_9AGAR</name>
<keyword evidence="2" id="KW-1185">Reference proteome</keyword>
<protein>
    <submittedName>
        <fullName evidence="1">Uncharacterized protein</fullName>
    </submittedName>
</protein>
<dbReference type="EMBL" id="JAWWNJ010000001">
    <property type="protein sequence ID" value="KAK7064597.1"/>
    <property type="molecule type" value="Genomic_DNA"/>
</dbReference>
<feature type="non-terminal residue" evidence="1">
    <location>
        <position position="279"/>
    </location>
</feature>
<dbReference type="AlphaFoldDB" id="A0AAW0EGX6"/>
<dbReference type="Proteomes" id="UP001362999">
    <property type="component" value="Unassembled WGS sequence"/>
</dbReference>